<accession>A0A9D2EM87</accession>
<organism evidence="1 2">
    <name type="scientific">Candidatus Anaerobutyricum stercoris</name>
    <dbReference type="NCBI Taxonomy" id="2838457"/>
    <lineage>
        <taxon>Bacteria</taxon>
        <taxon>Bacillati</taxon>
        <taxon>Bacillota</taxon>
        <taxon>Clostridia</taxon>
        <taxon>Lachnospirales</taxon>
        <taxon>Lachnospiraceae</taxon>
        <taxon>Anaerobutyricum</taxon>
    </lineage>
</organism>
<reference evidence="1" key="2">
    <citation type="submission" date="2021-04" db="EMBL/GenBank/DDBJ databases">
        <authorList>
            <person name="Gilroy R."/>
        </authorList>
    </citation>
    <scope>NUCLEOTIDE SEQUENCE</scope>
    <source>
        <strain evidence="1">CHK179-28034</strain>
    </source>
</reference>
<proteinExistence type="predicted"/>
<dbReference type="Proteomes" id="UP000824049">
    <property type="component" value="Unassembled WGS sequence"/>
</dbReference>
<dbReference type="EMBL" id="DXBR01000078">
    <property type="protein sequence ID" value="HIZ39985.1"/>
    <property type="molecule type" value="Genomic_DNA"/>
</dbReference>
<comment type="caution">
    <text evidence="1">The sequence shown here is derived from an EMBL/GenBank/DDBJ whole genome shotgun (WGS) entry which is preliminary data.</text>
</comment>
<evidence type="ECO:0000313" key="2">
    <source>
        <dbReference type="Proteomes" id="UP000824049"/>
    </source>
</evidence>
<sequence>MEEMTVLEMQRFLNQQYAEGKTELEALRNLMAILGLTYPQTEKDK</sequence>
<reference evidence="1" key="1">
    <citation type="journal article" date="2021" name="PeerJ">
        <title>Extensive microbial diversity within the chicken gut microbiome revealed by metagenomics and culture.</title>
        <authorList>
            <person name="Gilroy R."/>
            <person name="Ravi A."/>
            <person name="Getino M."/>
            <person name="Pursley I."/>
            <person name="Horton D.L."/>
            <person name="Alikhan N.F."/>
            <person name="Baker D."/>
            <person name="Gharbi K."/>
            <person name="Hall N."/>
            <person name="Watson M."/>
            <person name="Adriaenssens E.M."/>
            <person name="Foster-Nyarko E."/>
            <person name="Jarju S."/>
            <person name="Secka A."/>
            <person name="Antonio M."/>
            <person name="Oren A."/>
            <person name="Chaudhuri R.R."/>
            <person name="La Ragione R."/>
            <person name="Hildebrand F."/>
            <person name="Pallen M.J."/>
        </authorList>
    </citation>
    <scope>NUCLEOTIDE SEQUENCE</scope>
    <source>
        <strain evidence="1">CHK179-28034</strain>
    </source>
</reference>
<name>A0A9D2EM87_9FIRM</name>
<evidence type="ECO:0000313" key="1">
    <source>
        <dbReference type="EMBL" id="HIZ39985.1"/>
    </source>
</evidence>
<dbReference type="AlphaFoldDB" id="A0A9D2EM87"/>
<protein>
    <submittedName>
        <fullName evidence="1">Uncharacterized protein</fullName>
    </submittedName>
</protein>
<gene>
    <name evidence="1" type="ORF">H9968_08695</name>
</gene>